<dbReference type="Pfam" id="PF04647">
    <property type="entry name" value="AgrB"/>
    <property type="match status" value="1"/>
</dbReference>
<proteinExistence type="predicted"/>
<sequence>MIERVAHKLAVSIKHAAPDHPASIEVLKFPIVAFINAISIVILSIGVALLTNRMTETIIALVGYALLRQVSGGIHIKSGELCILVSVFMITIFSMADFTQPILMILNSISLLLVILFAPSRIENQTRIPPKYYPILKIISALMISTNFLFNSSVLSAAYFVQSMTLIRWRR</sequence>
<dbReference type="InterPro" id="IPR006741">
    <property type="entry name" value="AgrB"/>
</dbReference>
<keyword evidence="3" id="KW-0645">Protease</keyword>
<keyword evidence="1" id="KW-1003">Cell membrane</keyword>
<keyword evidence="10" id="KW-1185">Reference proteome</keyword>
<keyword evidence="7 8" id="KW-0472">Membrane</keyword>
<evidence type="ECO:0000256" key="6">
    <source>
        <dbReference type="ARBA" id="ARBA00022989"/>
    </source>
</evidence>
<evidence type="ECO:0000256" key="8">
    <source>
        <dbReference type="SAM" id="Phobius"/>
    </source>
</evidence>
<evidence type="ECO:0000256" key="1">
    <source>
        <dbReference type="ARBA" id="ARBA00022475"/>
    </source>
</evidence>
<comment type="caution">
    <text evidence="9">The sequence shown here is derived from an EMBL/GenBank/DDBJ whole genome shotgun (WGS) entry which is preliminary data.</text>
</comment>
<evidence type="ECO:0000313" key="10">
    <source>
        <dbReference type="Proteomes" id="UP000316330"/>
    </source>
</evidence>
<dbReference type="OrthoDB" id="2666767at2"/>
<keyword evidence="6 8" id="KW-1133">Transmembrane helix</keyword>
<evidence type="ECO:0000256" key="3">
    <source>
        <dbReference type="ARBA" id="ARBA00022670"/>
    </source>
</evidence>
<evidence type="ECO:0000313" key="9">
    <source>
        <dbReference type="EMBL" id="TVX91535.1"/>
    </source>
</evidence>
<accession>A0A559IV75</accession>
<dbReference type="GO" id="GO:0016020">
    <property type="term" value="C:membrane"/>
    <property type="evidence" value="ECO:0007669"/>
    <property type="project" value="InterPro"/>
</dbReference>
<evidence type="ECO:0000256" key="7">
    <source>
        <dbReference type="ARBA" id="ARBA00023136"/>
    </source>
</evidence>
<feature type="transmembrane region" description="Helical" evidence="8">
    <location>
        <begin position="138"/>
        <end position="161"/>
    </location>
</feature>
<dbReference type="GO" id="GO:0008233">
    <property type="term" value="F:peptidase activity"/>
    <property type="evidence" value="ECO:0007669"/>
    <property type="project" value="UniProtKB-KW"/>
</dbReference>
<feature type="transmembrane region" description="Helical" evidence="8">
    <location>
        <begin position="78"/>
        <end position="96"/>
    </location>
</feature>
<dbReference type="EMBL" id="VNJJ01000030">
    <property type="protein sequence ID" value="TVX91535.1"/>
    <property type="molecule type" value="Genomic_DNA"/>
</dbReference>
<reference evidence="9 10" key="1">
    <citation type="submission" date="2019-07" db="EMBL/GenBank/DDBJ databases">
        <authorList>
            <person name="Kim J."/>
        </authorList>
    </citation>
    <scope>NUCLEOTIDE SEQUENCE [LARGE SCALE GENOMIC DNA]</scope>
    <source>
        <strain evidence="9 10">G13</strain>
    </source>
</reference>
<keyword evidence="2" id="KW-0673">Quorum sensing</keyword>
<name>A0A559IV75_9BACL</name>
<feature type="transmembrane region" description="Helical" evidence="8">
    <location>
        <begin position="29"/>
        <end position="50"/>
    </location>
</feature>
<protein>
    <submittedName>
        <fullName evidence="9">Accessory regulator AgrB</fullName>
    </submittedName>
</protein>
<keyword evidence="5" id="KW-0378">Hydrolase</keyword>
<dbReference type="SMART" id="SM00793">
    <property type="entry name" value="AgrB"/>
    <property type="match status" value="1"/>
</dbReference>
<feature type="transmembrane region" description="Helical" evidence="8">
    <location>
        <begin position="102"/>
        <end position="118"/>
    </location>
</feature>
<dbReference type="Proteomes" id="UP000316330">
    <property type="component" value="Unassembled WGS sequence"/>
</dbReference>
<dbReference type="GO" id="GO:0006508">
    <property type="term" value="P:proteolysis"/>
    <property type="evidence" value="ECO:0007669"/>
    <property type="project" value="UniProtKB-KW"/>
</dbReference>
<evidence type="ECO:0000256" key="4">
    <source>
        <dbReference type="ARBA" id="ARBA00022692"/>
    </source>
</evidence>
<evidence type="ECO:0000256" key="2">
    <source>
        <dbReference type="ARBA" id="ARBA00022654"/>
    </source>
</evidence>
<dbReference type="AlphaFoldDB" id="A0A559IV75"/>
<keyword evidence="4 8" id="KW-0812">Transmembrane</keyword>
<gene>
    <name evidence="9" type="ORF">FPZ45_24805</name>
</gene>
<dbReference type="GO" id="GO:0009372">
    <property type="term" value="P:quorum sensing"/>
    <property type="evidence" value="ECO:0007669"/>
    <property type="project" value="UniProtKB-KW"/>
</dbReference>
<dbReference type="RefSeq" id="WP_144707344.1">
    <property type="nucleotide sequence ID" value="NZ_VNJJ01000030.1"/>
</dbReference>
<organism evidence="9 10">
    <name type="scientific">Cohnella terricola</name>
    <dbReference type="NCBI Taxonomy" id="1289167"/>
    <lineage>
        <taxon>Bacteria</taxon>
        <taxon>Bacillati</taxon>
        <taxon>Bacillota</taxon>
        <taxon>Bacilli</taxon>
        <taxon>Bacillales</taxon>
        <taxon>Paenibacillaceae</taxon>
        <taxon>Cohnella</taxon>
    </lineage>
</organism>
<evidence type="ECO:0000256" key="5">
    <source>
        <dbReference type="ARBA" id="ARBA00022801"/>
    </source>
</evidence>